<dbReference type="GO" id="GO:0006284">
    <property type="term" value="P:base-excision repair"/>
    <property type="evidence" value="ECO:0007669"/>
    <property type="project" value="InterPro"/>
</dbReference>
<dbReference type="PANTHER" id="PTHR10429:SF0">
    <property type="entry name" value="DNA-3-METHYLADENINE GLYCOSYLASE"/>
    <property type="match status" value="1"/>
</dbReference>
<dbReference type="EMBL" id="AXCZ01000074">
    <property type="protein sequence ID" value="KGM13006.1"/>
    <property type="molecule type" value="Genomic_DNA"/>
</dbReference>
<dbReference type="RefSeq" id="WP_084136735.1">
    <property type="nucleotide sequence ID" value="NZ_AXCZ01000074.1"/>
</dbReference>
<dbReference type="PANTHER" id="PTHR10429">
    <property type="entry name" value="DNA-3-METHYLADENINE GLYCOSYLASE"/>
    <property type="match status" value="1"/>
</dbReference>
<keyword evidence="8" id="KW-1185">Reference proteome</keyword>
<dbReference type="AlphaFoldDB" id="A0A0A0BYJ2"/>
<comment type="caution">
    <text evidence="7">The sequence shown here is derived from an EMBL/GenBank/DDBJ whole genome shotgun (WGS) entry which is preliminary data.</text>
</comment>
<name>A0A0A0BYJ2_9CELL</name>
<keyword evidence="2 5" id="KW-0227">DNA damage</keyword>
<dbReference type="SUPFAM" id="SSF50486">
    <property type="entry name" value="FMT C-terminal domain-like"/>
    <property type="match status" value="1"/>
</dbReference>
<proteinExistence type="inferred from homology"/>
<evidence type="ECO:0000256" key="2">
    <source>
        <dbReference type="ARBA" id="ARBA00022763"/>
    </source>
</evidence>
<sequence length="236" mass="23959">MTAWLSGPVTTVAPGLLGAHLVSDLPEGRVVVRLTEVEAYEGGDDPGSHAFRGATARNGAMFGPAGCLYVYRHLGLHVCANVVTGEVGRASAVLLRAGEVVEGAELAWARRAARGVVRSPVDLARGPARLTVAAGLRMDMYGWGLLEPGAPVHLVRPSGGVGVVARGPRVGVSGPGGEGSTFPWRFWLAGEATVSAYRPAAPPRRRTGQTGPRARRSGGGGPSGGAGGTGGRGSDG</sequence>
<reference evidence="7 8" key="1">
    <citation type="submission" date="2013-08" db="EMBL/GenBank/DDBJ databases">
        <title>Genome sequencing of Cellulomonas bogoriensis 69B4.</title>
        <authorList>
            <person name="Chen F."/>
            <person name="Li Y."/>
            <person name="Wang G."/>
        </authorList>
    </citation>
    <scope>NUCLEOTIDE SEQUENCE [LARGE SCALE GENOMIC DNA]</scope>
    <source>
        <strain evidence="7 8">69B4</strain>
    </source>
</reference>
<dbReference type="InterPro" id="IPR003180">
    <property type="entry name" value="MPG"/>
</dbReference>
<protein>
    <recommendedName>
        <fullName evidence="5">Putative 3-methyladenine DNA glycosylase</fullName>
        <ecNumber evidence="5">3.2.2.-</ecNumber>
    </recommendedName>
</protein>
<feature type="compositionally biased region" description="Gly residues" evidence="6">
    <location>
        <begin position="217"/>
        <end position="236"/>
    </location>
</feature>
<dbReference type="HAMAP" id="MF_00527">
    <property type="entry name" value="3MGH"/>
    <property type="match status" value="1"/>
</dbReference>
<dbReference type="Proteomes" id="UP000054314">
    <property type="component" value="Unassembled WGS sequence"/>
</dbReference>
<evidence type="ECO:0000256" key="6">
    <source>
        <dbReference type="SAM" id="MobiDB-lite"/>
    </source>
</evidence>
<dbReference type="NCBIfam" id="NF002003">
    <property type="entry name" value="PRK00802.1-3"/>
    <property type="match status" value="1"/>
</dbReference>
<gene>
    <name evidence="7" type="ORF">N869_16715</name>
</gene>
<keyword evidence="3 5" id="KW-0378">Hydrolase</keyword>
<evidence type="ECO:0000313" key="8">
    <source>
        <dbReference type="Proteomes" id="UP000054314"/>
    </source>
</evidence>
<dbReference type="CDD" id="cd00540">
    <property type="entry name" value="AAG"/>
    <property type="match status" value="1"/>
</dbReference>
<evidence type="ECO:0000256" key="1">
    <source>
        <dbReference type="ARBA" id="ARBA00009232"/>
    </source>
</evidence>
<evidence type="ECO:0000256" key="4">
    <source>
        <dbReference type="ARBA" id="ARBA00023204"/>
    </source>
</evidence>
<evidence type="ECO:0000313" key="7">
    <source>
        <dbReference type="EMBL" id="KGM13006.1"/>
    </source>
</evidence>
<dbReference type="Pfam" id="PF02245">
    <property type="entry name" value="Pur_DNA_glyco"/>
    <property type="match status" value="1"/>
</dbReference>
<accession>A0A0A0BYJ2</accession>
<dbReference type="GO" id="GO:0003905">
    <property type="term" value="F:alkylbase DNA N-glycosylase activity"/>
    <property type="evidence" value="ECO:0007669"/>
    <property type="project" value="InterPro"/>
</dbReference>
<feature type="region of interest" description="Disordered" evidence="6">
    <location>
        <begin position="197"/>
        <end position="236"/>
    </location>
</feature>
<evidence type="ECO:0000256" key="5">
    <source>
        <dbReference type="HAMAP-Rule" id="MF_00527"/>
    </source>
</evidence>
<dbReference type="EC" id="3.2.2.-" evidence="5"/>
<evidence type="ECO:0000256" key="3">
    <source>
        <dbReference type="ARBA" id="ARBA00022801"/>
    </source>
</evidence>
<dbReference type="InterPro" id="IPR036995">
    <property type="entry name" value="MPG_sf"/>
</dbReference>
<keyword evidence="4 5" id="KW-0234">DNA repair</keyword>
<comment type="similarity">
    <text evidence="1 5">Belongs to the DNA glycosylase MPG family.</text>
</comment>
<organism evidence="7 8">
    <name type="scientific">Cellulomonas bogoriensis 69B4 = DSM 16987</name>
    <dbReference type="NCBI Taxonomy" id="1386082"/>
    <lineage>
        <taxon>Bacteria</taxon>
        <taxon>Bacillati</taxon>
        <taxon>Actinomycetota</taxon>
        <taxon>Actinomycetes</taxon>
        <taxon>Micrococcales</taxon>
        <taxon>Cellulomonadaceae</taxon>
        <taxon>Cellulomonas</taxon>
    </lineage>
</organism>
<dbReference type="InterPro" id="IPR011034">
    <property type="entry name" value="Formyl_transferase-like_C_sf"/>
</dbReference>
<keyword evidence="7" id="KW-0326">Glycosidase</keyword>
<dbReference type="NCBIfam" id="TIGR00567">
    <property type="entry name" value="3mg"/>
    <property type="match status" value="1"/>
</dbReference>
<dbReference type="GO" id="GO:0003677">
    <property type="term" value="F:DNA binding"/>
    <property type="evidence" value="ECO:0007669"/>
    <property type="project" value="InterPro"/>
</dbReference>
<dbReference type="OrthoDB" id="9794313at2"/>
<dbReference type="Gene3D" id="3.10.300.10">
    <property type="entry name" value="Methylpurine-DNA glycosylase (MPG)"/>
    <property type="match status" value="1"/>
</dbReference>